<dbReference type="AlphaFoldDB" id="A0A242CBZ9"/>
<protein>
    <recommendedName>
        <fullName evidence="3">Membrane protein 6-pyruvoyl-tetrahydropterin synthase-related domain-containing protein</fullName>
    </recommendedName>
</protein>
<dbReference type="OrthoDB" id="9784157at2"/>
<accession>A0A242CBZ9</accession>
<feature type="transmembrane region" description="Helical" evidence="1">
    <location>
        <begin position="101"/>
        <end position="125"/>
    </location>
</feature>
<dbReference type="RefSeq" id="WP_086330943.1">
    <property type="nucleotide sequence ID" value="NZ_NGLE02000001.1"/>
</dbReference>
<keyword evidence="1" id="KW-1133">Transmembrane helix</keyword>
<proteinExistence type="predicted"/>
<comment type="caution">
    <text evidence="2">The sequence shown here is derived from an EMBL/GenBank/DDBJ whole genome shotgun (WGS) entry which is preliminary data.</text>
</comment>
<feature type="transmembrane region" description="Helical" evidence="1">
    <location>
        <begin position="232"/>
        <end position="254"/>
    </location>
</feature>
<feature type="transmembrane region" description="Helical" evidence="1">
    <location>
        <begin position="161"/>
        <end position="182"/>
    </location>
</feature>
<feature type="transmembrane region" description="Helical" evidence="1">
    <location>
        <begin position="530"/>
        <end position="547"/>
    </location>
</feature>
<dbReference type="STRING" id="1834181.A5880_002054"/>
<dbReference type="EMBL" id="NGLE01000003">
    <property type="protein sequence ID" value="OTO07784.1"/>
    <property type="molecule type" value="Genomic_DNA"/>
</dbReference>
<feature type="transmembrane region" description="Helical" evidence="1">
    <location>
        <begin position="137"/>
        <end position="154"/>
    </location>
</feature>
<name>A0A242CBZ9_9ENTE</name>
<keyword evidence="1" id="KW-0812">Transmembrane</keyword>
<feature type="transmembrane region" description="Helical" evidence="1">
    <location>
        <begin position="320"/>
        <end position="340"/>
    </location>
</feature>
<feature type="transmembrane region" description="Helical" evidence="1">
    <location>
        <begin position="352"/>
        <end position="370"/>
    </location>
</feature>
<feature type="transmembrane region" description="Helical" evidence="1">
    <location>
        <begin position="21"/>
        <end position="38"/>
    </location>
</feature>
<gene>
    <name evidence="2" type="ORF">A5880_002054</name>
</gene>
<evidence type="ECO:0000256" key="1">
    <source>
        <dbReference type="SAM" id="Phobius"/>
    </source>
</evidence>
<keyword evidence="1" id="KW-0472">Membrane</keyword>
<organism evidence="2">
    <name type="scientific">Candidatus Enterococcus mansonii</name>
    <dbReference type="NCBI Taxonomy" id="1834181"/>
    <lineage>
        <taxon>Bacteria</taxon>
        <taxon>Bacillati</taxon>
        <taxon>Bacillota</taxon>
        <taxon>Bacilli</taxon>
        <taxon>Lactobacillales</taxon>
        <taxon>Enterococcaceae</taxon>
        <taxon>Enterococcus</taxon>
    </lineage>
</organism>
<sequence>MKSQRSNGIVEVWNKSYLVRYYLFFLVLSVGVLYFSHIQGGLLYQGDDIFFHHNRINGLALGIANGDFFPKINFYFLNGMGYAAPIFYGDLFLYPAAILRYAGLTIAQSYIGLLIMINFASYVIAYHSFKSYKENKQQALFFAFLYGTASYRLGDMIERAALGEVLALTFLPVALLGLWHIFRGNEKKFYLLGIGMSGVILTHMLTAVIFCFFIIFFICLNMDVIFEQKERVFAFVYAIGATILLVAGFLMPIIEQLWGQTYNFQVSPVITLEQSASSIQEYFWIAFKNYGHNNLGLFVIAGMFILVICYKSLSKLTMQLVIIGVVFFVLATNIAPQRLLSKTILNTVQFPWRFFLIVTLCICWGFADTSEQFFRNRQINGWFIRAVMLGVLLMGIGHSLVLPDAIKKWRQDSYTDYDPNYLGWGLEYIPSGMDILSLRTQPKEIRRTDMVTIDKTEWSYGKVRLNYQVSQTGKITLPFIYYKGYQARNIETDERLEVASSDRFPGLCEIIVGKNGKVEIFYEKTWIQRISMMVSVISWIILMTGIIRQKLFSPDKS</sequence>
<reference evidence="2" key="1">
    <citation type="submission" date="2017-05" db="EMBL/GenBank/DDBJ databases">
        <title>The Genome Sequence of Enterococcus sp. 4G2_DIV0659.</title>
        <authorList>
            <consortium name="The Broad Institute Genomics Platform"/>
            <consortium name="The Broad Institute Genomic Center for Infectious Diseases"/>
            <person name="Earl A."/>
            <person name="Manson A."/>
            <person name="Schwartman J."/>
            <person name="Gilmore M."/>
            <person name="Abouelleil A."/>
            <person name="Cao P."/>
            <person name="Chapman S."/>
            <person name="Cusick C."/>
            <person name="Shea T."/>
            <person name="Young S."/>
            <person name="Neafsey D."/>
            <person name="Nusbaum C."/>
            <person name="Birren B."/>
        </authorList>
    </citation>
    <scope>NUCLEOTIDE SEQUENCE [LARGE SCALE GENOMIC DNA]</scope>
    <source>
        <strain evidence="2">4G2_DIV0659</strain>
    </source>
</reference>
<feature type="transmembrane region" description="Helical" evidence="1">
    <location>
        <begin position="194"/>
        <end position="220"/>
    </location>
</feature>
<evidence type="ECO:0000313" key="2">
    <source>
        <dbReference type="EMBL" id="OTO07784.1"/>
    </source>
</evidence>
<feature type="transmembrane region" description="Helical" evidence="1">
    <location>
        <begin position="382"/>
        <end position="401"/>
    </location>
</feature>
<feature type="transmembrane region" description="Helical" evidence="1">
    <location>
        <begin position="74"/>
        <end position="94"/>
    </location>
</feature>
<evidence type="ECO:0008006" key="3">
    <source>
        <dbReference type="Google" id="ProtNLM"/>
    </source>
</evidence>
<feature type="transmembrane region" description="Helical" evidence="1">
    <location>
        <begin position="295"/>
        <end position="313"/>
    </location>
</feature>